<evidence type="ECO:0000313" key="13">
    <source>
        <dbReference type="EMBL" id="HGT83501.1"/>
    </source>
</evidence>
<gene>
    <name evidence="10" type="primary">hisS</name>
    <name evidence="13" type="ORF">ENT52_07245</name>
</gene>
<comment type="subcellular location">
    <subcellularLocation>
        <location evidence="1 10">Cytoplasm</location>
    </subcellularLocation>
</comment>
<accession>A0A7J3M3N7</accession>
<dbReference type="SUPFAM" id="SSF52954">
    <property type="entry name" value="Class II aaRS ABD-related"/>
    <property type="match status" value="1"/>
</dbReference>
<evidence type="ECO:0000256" key="5">
    <source>
        <dbReference type="ARBA" id="ARBA00022741"/>
    </source>
</evidence>
<dbReference type="InterPro" id="IPR041715">
    <property type="entry name" value="HisRS-like_core"/>
</dbReference>
<feature type="binding site" evidence="11">
    <location>
        <begin position="78"/>
        <end position="80"/>
    </location>
    <ligand>
        <name>L-histidine</name>
        <dbReference type="ChEBI" id="CHEBI:57595"/>
    </ligand>
</feature>
<dbReference type="InterPro" id="IPR004154">
    <property type="entry name" value="Anticodon-bd"/>
</dbReference>
<keyword evidence="8 10" id="KW-0030">Aminoacyl-tRNA synthetase</keyword>
<reference evidence="13" key="1">
    <citation type="journal article" date="2020" name="mSystems">
        <title>Genome- and Community-Level Interaction Insights into Carbon Utilization and Element Cycling Functions of Hydrothermarchaeota in Hydrothermal Sediment.</title>
        <authorList>
            <person name="Zhou Z."/>
            <person name="Liu Y."/>
            <person name="Xu W."/>
            <person name="Pan J."/>
            <person name="Luo Z.H."/>
            <person name="Li M."/>
        </authorList>
    </citation>
    <scope>NUCLEOTIDE SEQUENCE [LARGE SCALE GENOMIC DNA]</scope>
    <source>
        <strain evidence="13">SpSt-587</strain>
    </source>
</reference>
<dbReference type="Pfam" id="PF03129">
    <property type="entry name" value="HGTP_anticodon"/>
    <property type="match status" value="1"/>
</dbReference>
<evidence type="ECO:0000256" key="7">
    <source>
        <dbReference type="ARBA" id="ARBA00022917"/>
    </source>
</evidence>
<evidence type="ECO:0000256" key="3">
    <source>
        <dbReference type="ARBA" id="ARBA00022490"/>
    </source>
</evidence>
<dbReference type="InterPro" id="IPR045864">
    <property type="entry name" value="aa-tRNA-synth_II/BPL/LPL"/>
</dbReference>
<dbReference type="EC" id="6.1.1.21" evidence="10"/>
<dbReference type="Gene3D" id="3.30.930.10">
    <property type="entry name" value="Bira Bifunctional Protein, Domain 2"/>
    <property type="match status" value="1"/>
</dbReference>
<dbReference type="PANTHER" id="PTHR43707">
    <property type="entry name" value="HISTIDYL-TRNA SYNTHETASE"/>
    <property type="match status" value="1"/>
</dbReference>
<dbReference type="CDD" id="cd00859">
    <property type="entry name" value="HisRS_anticodon"/>
    <property type="match status" value="1"/>
</dbReference>
<organism evidence="13">
    <name type="scientific">Archaeoglobus fulgidus</name>
    <dbReference type="NCBI Taxonomy" id="2234"/>
    <lineage>
        <taxon>Archaea</taxon>
        <taxon>Methanobacteriati</taxon>
        <taxon>Methanobacteriota</taxon>
        <taxon>Archaeoglobi</taxon>
        <taxon>Archaeoglobales</taxon>
        <taxon>Archaeoglobaceae</taxon>
        <taxon>Archaeoglobus</taxon>
    </lineage>
</organism>
<dbReference type="CDD" id="cd00773">
    <property type="entry name" value="HisRS-like_core"/>
    <property type="match status" value="1"/>
</dbReference>
<dbReference type="HAMAP" id="MF_00127">
    <property type="entry name" value="His_tRNA_synth"/>
    <property type="match status" value="1"/>
</dbReference>
<keyword evidence="3 10" id="KW-0963">Cytoplasm</keyword>
<dbReference type="PIRSF" id="PIRSF001549">
    <property type="entry name" value="His-tRNA_synth"/>
    <property type="match status" value="1"/>
</dbReference>
<evidence type="ECO:0000256" key="11">
    <source>
        <dbReference type="PIRSR" id="PIRSR001549-1"/>
    </source>
</evidence>
<dbReference type="Pfam" id="PF13393">
    <property type="entry name" value="tRNA-synt_His"/>
    <property type="match status" value="1"/>
</dbReference>
<feature type="domain" description="Aminoacyl-transfer RNA synthetases class-II family profile" evidence="12">
    <location>
        <begin position="7"/>
        <end position="320"/>
    </location>
</feature>
<dbReference type="InterPro" id="IPR006195">
    <property type="entry name" value="aa-tRNA-synth_II"/>
</dbReference>
<evidence type="ECO:0000256" key="10">
    <source>
        <dbReference type="HAMAP-Rule" id="MF_00127"/>
    </source>
</evidence>
<feature type="binding site" evidence="11">
    <location>
        <position position="256"/>
    </location>
    <ligand>
        <name>L-histidine</name>
        <dbReference type="ChEBI" id="CHEBI:57595"/>
    </ligand>
</feature>
<comment type="similarity">
    <text evidence="2 10">Belongs to the class-II aminoacyl-tRNA synthetase family.</text>
</comment>
<feature type="binding site" evidence="11">
    <location>
        <position position="122"/>
    </location>
    <ligand>
        <name>L-histidine</name>
        <dbReference type="ChEBI" id="CHEBI:57595"/>
    </ligand>
</feature>
<evidence type="ECO:0000256" key="2">
    <source>
        <dbReference type="ARBA" id="ARBA00008226"/>
    </source>
</evidence>
<evidence type="ECO:0000256" key="9">
    <source>
        <dbReference type="ARBA" id="ARBA00047639"/>
    </source>
</evidence>
<name>A0A7J3M3N7_ARCFL</name>
<evidence type="ECO:0000256" key="8">
    <source>
        <dbReference type="ARBA" id="ARBA00023146"/>
    </source>
</evidence>
<dbReference type="HAMAP" id="MF_00125">
    <property type="entry name" value="HisZ"/>
    <property type="match status" value="1"/>
</dbReference>
<dbReference type="PROSITE" id="PS50862">
    <property type="entry name" value="AA_TRNA_LIGASE_II"/>
    <property type="match status" value="1"/>
</dbReference>
<keyword evidence="6 10" id="KW-0067">ATP-binding</keyword>
<sequence length="415" mass="47615">MRIERPRGTRDFLPEEMEKRRDVEKRLREIAESFGYREVATPTFEHSELFKLKSGEGIIEEMYVFKDKSERELALRPELTAPIIRMFVNECSRMPKPLRFYYIGNCFRYERPQKARYREFWQFGVELIGSDSYLANAEVIFLAYKMLKSLEIDFELNIGHVGILRSILSPLGDKAERAMRLIDKNDKDALKSYFDELQVDDELEEKVFRVMELKGGKEVIREAKDALDFDFDYLEKLLMMLDSLKVDYNLNLGIARGLDYYVGVVFECYAKDLGAQKQICGGGSYELATLFGGVKTPATGFAIGFDRVCELVKNTRKKQPVIAVVNFPGFESFAFEIATKIRNSGFVAIVDVMGRNLRKQLSYANDVKADYAVIIGEEEFKCGEVKVKNLSSGEQFSVKIEDLTTFLSELKTTGT</sequence>
<feature type="binding site" evidence="11">
    <location>
        <begin position="260"/>
        <end position="261"/>
    </location>
    <ligand>
        <name>L-histidine</name>
        <dbReference type="ChEBI" id="CHEBI:57595"/>
    </ligand>
</feature>
<dbReference type="InterPro" id="IPR036621">
    <property type="entry name" value="Anticodon-bd_dom_sf"/>
</dbReference>
<evidence type="ECO:0000256" key="1">
    <source>
        <dbReference type="ARBA" id="ARBA00004496"/>
    </source>
</evidence>
<dbReference type="InterPro" id="IPR033656">
    <property type="entry name" value="HisRS_anticodon"/>
</dbReference>
<dbReference type="GO" id="GO:0004821">
    <property type="term" value="F:histidine-tRNA ligase activity"/>
    <property type="evidence" value="ECO:0007669"/>
    <property type="project" value="UniProtKB-UniRule"/>
</dbReference>
<keyword evidence="7 10" id="KW-0648">Protein biosynthesis</keyword>
<dbReference type="SUPFAM" id="SSF55681">
    <property type="entry name" value="Class II aaRS and biotin synthetases"/>
    <property type="match status" value="1"/>
</dbReference>
<dbReference type="PANTHER" id="PTHR43707:SF1">
    <property type="entry name" value="HISTIDINE--TRNA LIGASE, MITOCHONDRIAL-RELATED"/>
    <property type="match status" value="1"/>
</dbReference>
<dbReference type="InterPro" id="IPR004516">
    <property type="entry name" value="HisRS/HisZ"/>
</dbReference>
<evidence type="ECO:0000256" key="4">
    <source>
        <dbReference type="ARBA" id="ARBA00022598"/>
    </source>
</evidence>
<dbReference type="GO" id="GO:0005524">
    <property type="term" value="F:ATP binding"/>
    <property type="evidence" value="ECO:0007669"/>
    <property type="project" value="UniProtKB-UniRule"/>
</dbReference>
<dbReference type="InterPro" id="IPR004517">
    <property type="entry name" value="HisZ"/>
</dbReference>
<dbReference type="NCBIfam" id="TIGR00442">
    <property type="entry name" value="hisS"/>
    <property type="match status" value="1"/>
</dbReference>
<comment type="catalytic activity">
    <reaction evidence="9 10">
        <text>tRNA(His) + L-histidine + ATP = L-histidyl-tRNA(His) + AMP + diphosphate + H(+)</text>
        <dbReference type="Rhea" id="RHEA:17313"/>
        <dbReference type="Rhea" id="RHEA-COMP:9665"/>
        <dbReference type="Rhea" id="RHEA-COMP:9689"/>
        <dbReference type="ChEBI" id="CHEBI:15378"/>
        <dbReference type="ChEBI" id="CHEBI:30616"/>
        <dbReference type="ChEBI" id="CHEBI:33019"/>
        <dbReference type="ChEBI" id="CHEBI:57595"/>
        <dbReference type="ChEBI" id="CHEBI:78442"/>
        <dbReference type="ChEBI" id="CHEBI:78527"/>
        <dbReference type="ChEBI" id="CHEBI:456215"/>
        <dbReference type="EC" id="6.1.1.21"/>
    </reaction>
</comment>
<feature type="binding site" evidence="11">
    <location>
        <position position="126"/>
    </location>
    <ligand>
        <name>L-histidine</name>
        <dbReference type="ChEBI" id="CHEBI:57595"/>
    </ligand>
</feature>
<feature type="binding site" evidence="11">
    <location>
        <position position="108"/>
    </location>
    <ligand>
        <name>L-histidine</name>
        <dbReference type="ChEBI" id="CHEBI:57595"/>
    </ligand>
</feature>
<dbReference type="Gene3D" id="3.40.50.800">
    <property type="entry name" value="Anticodon-binding domain"/>
    <property type="match status" value="1"/>
</dbReference>
<keyword evidence="4 10" id="KW-0436">Ligase</keyword>
<proteinExistence type="inferred from homology"/>
<dbReference type="AlphaFoldDB" id="A0A7J3M3N7"/>
<evidence type="ECO:0000259" key="12">
    <source>
        <dbReference type="PROSITE" id="PS50862"/>
    </source>
</evidence>
<evidence type="ECO:0000256" key="6">
    <source>
        <dbReference type="ARBA" id="ARBA00022840"/>
    </source>
</evidence>
<protein>
    <recommendedName>
        <fullName evidence="10">Histidine--tRNA ligase</fullName>
        <ecNumber evidence="10">6.1.1.21</ecNumber>
    </recommendedName>
    <alternativeName>
        <fullName evidence="10">Histidyl-tRNA synthetase</fullName>
        <shortName evidence="10">HisRS</shortName>
    </alternativeName>
</protein>
<comment type="caution">
    <text evidence="13">The sequence shown here is derived from an EMBL/GenBank/DDBJ whole genome shotgun (WGS) entry which is preliminary data.</text>
</comment>
<keyword evidence="5 10" id="KW-0547">Nucleotide-binding</keyword>
<dbReference type="GO" id="GO:0005737">
    <property type="term" value="C:cytoplasm"/>
    <property type="evidence" value="ECO:0007669"/>
    <property type="project" value="UniProtKB-SubCell"/>
</dbReference>
<dbReference type="InterPro" id="IPR015807">
    <property type="entry name" value="His-tRNA-ligase"/>
</dbReference>
<dbReference type="GO" id="GO:0000105">
    <property type="term" value="P:L-histidine biosynthetic process"/>
    <property type="evidence" value="ECO:0007669"/>
    <property type="project" value="InterPro"/>
</dbReference>
<dbReference type="GO" id="GO:0006427">
    <property type="term" value="P:histidyl-tRNA aminoacylation"/>
    <property type="evidence" value="ECO:0007669"/>
    <property type="project" value="UniProtKB-UniRule"/>
</dbReference>
<dbReference type="EMBL" id="DSYZ01000135">
    <property type="protein sequence ID" value="HGT83501.1"/>
    <property type="molecule type" value="Genomic_DNA"/>
</dbReference>